<dbReference type="STRING" id="983966.A0A1E4S1W5"/>
<dbReference type="GO" id="GO:0000045">
    <property type="term" value="P:autophagosome assembly"/>
    <property type="evidence" value="ECO:0007669"/>
    <property type="project" value="TreeGrafter"/>
</dbReference>
<organism evidence="7 8">
    <name type="scientific">Cyberlindnera jadinii (strain ATCC 18201 / CBS 1600 / BCRC 20928 / JCM 3617 / NBRC 0987 / NRRL Y-1542)</name>
    <name type="common">Torula yeast</name>
    <name type="synonym">Candida utilis</name>
    <dbReference type="NCBI Taxonomy" id="983966"/>
    <lineage>
        <taxon>Eukaryota</taxon>
        <taxon>Fungi</taxon>
        <taxon>Dikarya</taxon>
        <taxon>Ascomycota</taxon>
        <taxon>Saccharomycotina</taxon>
        <taxon>Saccharomycetes</taxon>
        <taxon>Phaffomycetales</taxon>
        <taxon>Phaffomycetaceae</taxon>
        <taxon>Cyberlindnera</taxon>
    </lineage>
</organism>
<dbReference type="GO" id="GO:0005829">
    <property type="term" value="C:cytosol"/>
    <property type="evidence" value="ECO:0007669"/>
    <property type="project" value="TreeGrafter"/>
</dbReference>
<evidence type="ECO:0000256" key="4">
    <source>
        <dbReference type="ARBA" id="ARBA00022777"/>
    </source>
</evidence>
<dbReference type="RefSeq" id="XP_020070512.1">
    <property type="nucleotide sequence ID" value="XM_020212680.1"/>
</dbReference>
<dbReference type="PANTHER" id="PTHR24348">
    <property type="entry name" value="SERINE/THREONINE-PROTEIN KINASE UNC-51-RELATED"/>
    <property type="match status" value="1"/>
</dbReference>
<dbReference type="EMBL" id="KV453930">
    <property type="protein sequence ID" value="ODV73473.1"/>
    <property type="molecule type" value="Genomic_DNA"/>
</dbReference>
<name>A0A1E4S1W5_CYBJN</name>
<evidence type="ECO:0000313" key="7">
    <source>
        <dbReference type="EMBL" id="ODV73473.1"/>
    </source>
</evidence>
<dbReference type="SMART" id="SM00220">
    <property type="entry name" value="S_TKc"/>
    <property type="match status" value="1"/>
</dbReference>
<dbReference type="GO" id="GO:0005776">
    <property type="term" value="C:autophagosome"/>
    <property type="evidence" value="ECO:0007669"/>
    <property type="project" value="TreeGrafter"/>
</dbReference>
<keyword evidence="8" id="KW-1185">Reference proteome</keyword>
<keyword evidence="3" id="KW-0547">Nucleotide-binding</keyword>
<evidence type="ECO:0000256" key="2">
    <source>
        <dbReference type="ARBA" id="ARBA00022679"/>
    </source>
</evidence>
<protein>
    <recommendedName>
        <fullName evidence="1">non-specific serine/threonine protein kinase</fullName>
        <ecNumber evidence="1">2.7.11.1</ecNumber>
    </recommendedName>
</protein>
<evidence type="ECO:0000256" key="5">
    <source>
        <dbReference type="ARBA" id="ARBA00022840"/>
    </source>
</evidence>
<dbReference type="SUPFAM" id="SSF56112">
    <property type="entry name" value="Protein kinase-like (PK-like)"/>
    <property type="match status" value="1"/>
</dbReference>
<dbReference type="GeneID" id="30987076"/>
<dbReference type="PROSITE" id="PS50011">
    <property type="entry name" value="PROTEIN_KINASE_DOM"/>
    <property type="match status" value="1"/>
</dbReference>
<dbReference type="OrthoDB" id="4062651at2759"/>
<evidence type="ECO:0000313" key="8">
    <source>
        <dbReference type="Proteomes" id="UP000094389"/>
    </source>
</evidence>
<dbReference type="EC" id="2.7.11.1" evidence="1"/>
<feature type="non-terminal residue" evidence="7">
    <location>
        <position position="220"/>
    </location>
</feature>
<dbReference type="GO" id="GO:0004674">
    <property type="term" value="F:protein serine/threonine kinase activity"/>
    <property type="evidence" value="ECO:0007669"/>
    <property type="project" value="UniProtKB-EC"/>
</dbReference>
<dbReference type="AlphaFoldDB" id="A0A1E4S1W5"/>
<dbReference type="GO" id="GO:0000407">
    <property type="term" value="C:phagophore assembly site"/>
    <property type="evidence" value="ECO:0007669"/>
    <property type="project" value="TreeGrafter"/>
</dbReference>
<dbReference type="InterPro" id="IPR008271">
    <property type="entry name" value="Ser/Thr_kinase_AS"/>
</dbReference>
<dbReference type="PROSITE" id="PS00108">
    <property type="entry name" value="PROTEIN_KINASE_ST"/>
    <property type="match status" value="1"/>
</dbReference>
<dbReference type="OMA" id="VNINTRW"/>
<evidence type="ECO:0000259" key="6">
    <source>
        <dbReference type="PROSITE" id="PS50011"/>
    </source>
</evidence>
<dbReference type="InterPro" id="IPR011009">
    <property type="entry name" value="Kinase-like_dom_sf"/>
</dbReference>
<accession>A0A1E4S1W5</accession>
<dbReference type="PANTHER" id="PTHR24348:SF22">
    <property type="entry name" value="NON-SPECIFIC SERINE_THREONINE PROTEIN KINASE"/>
    <property type="match status" value="1"/>
</dbReference>
<dbReference type="GO" id="GO:0010506">
    <property type="term" value="P:regulation of autophagy"/>
    <property type="evidence" value="ECO:0007669"/>
    <property type="project" value="InterPro"/>
</dbReference>
<evidence type="ECO:0000256" key="3">
    <source>
        <dbReference type="ARBA" id="ARBA00022741"/>
    </source>
</evidence>
<reference evidence="7 8" key="1">
    <citation type="journal article" date="2016" name="Proc. Natl. Acad. Sci. U.S.A.">
        <title>Comparative genomics of biotechnologically important yeasts.</title>
        <authorList>
            <person name="Riley R."/>
            <person name="Haridas S."/>
            <person name="Wolfe K.H."/>
            <person name="Lopes M.R."/>
            <person name="Hittinger C.T."/>
            <person name="Goeker M."/>
            <person name="Salamov A.A."/>
            <person name="Wisecaver J.H."/>
            <person name="Long T.M."/>
            <person name="Calvey C.H."/>
            <person name="Aerts A.L."/>
            <person name="Barry K.W."/>
            <person name="Choi C."/>
            <person name="Clum A."/>
            <person name="Coughlan A.Y."/>
            <person name="Deshpande S."/>
            <person name="Douglass A.P."/>
            <person name="Hanson S.J."/>
            <person name="Klenk H.-P."/>
            <person name="LaButti K.M."/>
            <person name="Lapidus A."/>
            <person name="Lindquist E.A."/>
            <person name="Lipzen A.M."/>
            <person name="Meier-Kolthoff J.P."/>
            <person name="Ohm R.A."/>
            <person name="Otillar R.P."/>
            <person name="Pangilinan J.L."/>
            <person name="Peng Y."/>
            <person name="Rokas A."/>
            <person name="Rosa C.A."/>
            <person name="Scheuner C."/>
            <person name="Sibirny A.A."/>
            <person name="Slot J.C."/>
            <person name="Stielow J.B."/>
            <person name="Sun H."/>
            <person name="Kurtzman C.P."/>
            <person name="Blackwell M."/>
            <person name="Grigoriev I.V."/>
            <person name="Jeffries T.W."/>
        </authorList>
    </citation>
    <scope>NUCLEOTIDE SEQUENCE [LARGE SCALE GENOMIC DNA]</scope>
    <source>
        <strain evidence="8">ATCC 18201 / CBS 1600 / BCRC 20928 / JCM 3617 / NBRC 0987 / NRRL Y-1542</strain>
    </source>
</reference>
<dbReference type="Pfam" id="PF00069">
    <property type="entry name" value="Pkinase"/>
    <property type="match status" value="1"/>
</dbReference>
<dbReference type="GO" id="GO:0005524">
    <property type="term" value="F:ATP binding"/>
    <property type="evidence" value="ECO:0007669"/>
    <property type="project" value="UniProtKB-KW"/>
</dbReference>
<keyword evidence="5" id="KW-0067">ATP-binding</keyword>
<gene>
    <name evidence="7" type="ORF">CYBJADRAFT_127110</name>
</gene>
<dbReference type="GO" id="GO:0016020">
    <property type="term" value="C:membrane"/>
    <property type="evidence" value="ECO:0007669"/>
    <property type="project" value="TreeGrafter"/>
</dbReference>
<keyword evidence="2" id="KW-0808">Transferase</keyword>
<evidence type="ECO:0000256" key="1">
    <source>
        <dbReference type="ARBA" id="ARBA00012513"/>
    </source>
</evidence>
<dbReference type="PIRSF" id="PIRSF000654">
    <property type="entry name" value="Integrin-linked_kinase"/>
    <property type="match status" value="1"/>
</dbReference>
<keyword evidence="4 7" id="KW-0418">Kinase</keyword>
<sequence length="220" mass="25338">MDDDICEEALHEIDIHHRLGHHENIVSFIDCFESFIILEYCSRGDLYEAIKANIGPTSTRDIVNVTLQLISAVEFAHSKSIYHRDIKPENILIADDFSIRLSDWGLATDKRICTDFGVGSERYMAPELFDELNLDYYDAAKCDIWSIGICLLNIVFHKNPFTKANESDKSFSYFARNREALFDIFSTMSDDLFSVLRHCLTLDPDNRDLSLVKEELLKVQ</sequence>
<dbReference type="Proteomes" id="UP000094389">
    <property type="component" value="Unassembled WGS sequence"/>
</dbReference>
<dbReference type="Gene3D" id="1.10.510.10">
    <property type="entry name" value="Transferase(Phosphotransferase) domain 1"/>
    <property type="match status" value="1"/>
</dbReference>
<feature type="domain" description="Protein kinase" evidence="6">
    <location>
        <begin position="1"/>
        <end position="220"/>
    </location>
</feature>
<dbReference type="InterPro" id="IPR045269">
    <property type="entry name" value="Atg1-like"/>
</dbReference>
<dbReference type="InterPro" id="IPR000719">
    <property type="entry name" value="Prot_kinase_dom"/>
</dbReference>
<proteinExistence type="predicted"/>